<feature type="signal peptide" evidence="1">
    <location>
        <begin position="1"/>
        <end position="21"/>
    </location>
</feature>
<evidence type="ECO:0000313" key="3">
    <source>
        <dbReference type="Proteomes" id="UP000201838"/>
    </source>
</evidence>
<keyword evidence="1" id="KW-0732">Signal</keyword>
<dbReference type="AlphaFoldDB" id="A0A238J1R7"/>
<organism evidence="2 3">
    <name type="scientific">Boseongicola aestuarii</name>
    <dbReference type="NCBI Taxonomy" id="1470561"/>
    <lineage>
        <taxon>Bacteria</taxon>
        <taxon>Pseudomonadati</taxon>
        <taxon>Pseudomonadota</taxon>
        <taxon>Alphaproteobacteria</taxon>
        <taxon>Rhodobacterales</taxon>
        <taxon>Paracoccaceae</taxon>
        <taxon>Boseongicola</taxon>
    </lineage>
</organism>
<evidence type="ECO:0000256" key="1">
    <source>
        <dbReference type="SAM" id="SignalP"/>
    </source>
</evidence>
<protein>
    <recommendedName>
        <fullName evidence="4">Allene oxide cyclase barrel-like domain-containing protein</fullName>
    </recommendedName>
</protein>
<sequence length="154" mass="16601">MTRQHIAAALALVLTAGASVAQDRIVINNIYRINQQSYQLADKIFFTQDNDGYFEVIEGPLEEGPVRCIGSGFGNQDGTGSIQGICIYGEGDDTFIMEWQAGQQGAANTWTIESGSGKFEGITGEGIATTSVEIMYKAMPLRESRVVGTITLPE</sequence>
<feature type="chain" id="PRO_5012737413" description="Allene oxide cyclase barrel-like domain-containing protein" evidence="1">
    <location>
        <begin position="22"/>
        <end position="154"/>
    </location>
</feature>
<accession>A0A238J1R7</accession>
<keyword evidence="3" id="KW-1185">Reference proteome</keyword>
<proteinExistence type="predicted"/>
<reference evidence="2 3" key="1">
    <citation type="submission" date="2017-05" db="EMBL/GenBank/DDBJ databases">
        <authorList>
            <person name="Song R."/>
            <person name="Chenine A.L."/>
            <person name="Ruprecht R.M."/>
        </authorList>
    </citation>
    <scope>NUCLEOTIDE SEQUENCE [LARGE SCALE GENOMIC DNA]</scope>
    <source>
        <strain evidence="2 3">CECT 8489</strain>
    </source>
</reference>
<gene>
    <name evidence="2" type="ORF">BOA8489_01967</name>
</gene>
<dbReference type="EMBL" id="FXXQ01000006">
    <property type="protein sequence ID" value="SMX23854.1"/>
    <property type="molecule type" value="Genomic_DNA"/>
</dbReference>
<name>A0A238J1R7_9RHOB</name>
<dbReference type="OrthoDB" id="7705803at2"/>
<evidence type="ECO:0008006" key="4">
    <source>
        <dbReference type="Google" id="ProtNLM"/>
    </source>
</evidence>
<dbReference type="RefSeq" id="WP_093973836.1">
    <property type="nucleotide sequence ID" value="NZ_FXXQ01000006.1"/>
</dbReference>
<dbReference type="Proteomes" id="UP000201838">
    <property type="component" value="Unassembled WGS sequence"/>
</dbReference>
<evidence type="ECO:0000313" key="2">
    <source>
        <dbReference type="EMBL" id="SMX23854.1"/>
    </source>
</evidence>